<protein>
    <recommendedName>
        <fullName evidence="5">EF-hand domain-containing protein</fullName>
    </recommendedName>
</protein>
<keyword evidence="2" id="KW-0677">Repeat</keyword>
<dbReference type="InterPro" id="IPR011992">
    <property type="entry name" value="EF-hand-dom_pair"/>
</dbReference>
<keyword evidence="4" id="KW-0175">Coiled coil</keyword>
<keyword evidence="3" id="KW-0106">Calcium</keyword>
<dbReference type="Gene3D" id="1.10.238.10">
    <property type="entry name" value="EF-hand"/>
    <property type="match status" value="2"/>
</dbReference>
<dbReference type="InterPro" id="IPR018247">
    <property type="entry name" value="EF_Hand_1_Ca_BS"/>
</dbReference>
<dbReference type="SUPFAM" id="SSF47473">
    <property type="entry name" value="EF-hand"/>
    <property type="match status" value="1"/>
</dbReference>
<proteinExistence type="predicted"/>
<dbReference type="Pfam" id="PF13499">
    <property type="entry name" value="EF-hand_7"/>
    <property type="match status" value="1"/>
</dbReference>
<feature type="coiled-coil region" evidence="4">
    <location>
        <begin position="336"/>
        <end position="363"/>
    </location>
</feature>
<dbReference type="PANTHER" id="PTHR34524">
    <property type="entry name" value="CALCYPHOSIN"/>
    <property type="match status" value="1"/>
</dbReference>
<dbReference type="PROSITE" id="PS50222">
    <property type="entry name" value="EF_HAND_2"/>
    <property type="match status" value="3"/>
</dbReference>
<feature type="domain" description="EF-hand" evidence="5">
    <location>
        <begin position="559"/>
        <end position="594"/>
    </location>
</feature>
<evidence type="ECO:0000256" key="2">
    <source>
        <dbReference type="ARBA" id="ARBA00022737"/>
    </source>
</evidence>
<keyword evidence="7" id="KW-1185">Reference proteome</keyword>
<dbReference type="PROSITE" id="PS00018">
    <property type="entry name" value="EF_HAND_1"/>
    <property type="match status" value="2"/>
</dbReference>
<sequence>MDHLSAEKLYLLDQAYHHVVRLDQIRSVTVNFGSTHVLLDFLIKKVKGKGDEEKLKKLEEINNKMDDRTRAALLGKMRCITSAHEEIISDSFSVHPGPPVVYQLRTKTEKLGTLTRALEATKTKCARDEKNQPVHFLLGSKQTLKRDTTEKAAALKYSWEFSYKQLSHLSQYLTRSKPQTLVTTIEVLNDRLKLKTACIQNLQERIQLIELKQTEIRQTREALKNHEEEMKRNIKFTVEVDGVYQHQQHFNGGMWGLVFYNAAVSCFHCERTCHYPCTMAWSPDTCQVMINGFCTICRCHASAYVKQEWRYNSRTRRVQKTLEDVKRRYETNKAERKNKSSLLESLETESRKLSAERSQLTDEAYYHVVRLEQIALREDSLSTCILLDVLIDQIKQKKDTWKPIRAQSSGLLGNGVVFGTEQRRSEAEEKLVKLGVLERHTIKDAEHLPSIGSLCSRTSSCFSPAVSLLLCCQNRPSAVCFISAMAGTSRHDREMALKAKQQLSDCSDPVERLRLQCLTRGSSGIKGLGRTFKIMDDNENRSLDFKEFLKGLNDYGLLIEKDEATTLFQHFDRDGNGTIDFDEFLITLRPPNVQRPGKEVVCRLSRESGIDRRGVVTIEDLRGVYNAKYHPKYQNGEWTEEQVFRTFLDSFDSPYDKDGKVTLEEFLNYYAGVSASIDTDVYFILMMNNAWKLQSVSKPFFIPAAPLKPETSSDESEHPSPPPGLDVLLVLPWFQ</sequence>
<feature type="domain" description="EF-hand" evidence="5">
    <location>
        <begin position="639"/>
        <end position="676"/>
    </location>
</feature>
<dbReference type="InterPro" id="IPR002048">
    <property type="entry name" value="EF_hand_dom"/>
</dbReference>
<comment type="caution">
    <text evidence="6">The sequence shown here is derived from an EMBL/GenBank/DDBJ whole genome shotgun (WGS) entry which is preliminary data.</text>
</comment>
<accession>A0AAV9SQL9</accession>
<dbReference type="EMBL" id="JAHHUM010000021">
    <property type="protein sequence ID" value="KAK5623615.1"/>
    <property type="molecule type" value="Genomic_DNA"/>
</dbReference>
<reference evidence="6 7" key="1">
    <citation type="submission" date="2021-06" db="EMBL/GenBank/DDBJ databases">
        <authorList>
            <person name="Palmer J.M."/>
        </authorList>
    </citation>
    <scope>NUCLEOTIDE SEQUENCE [LARGE SCALE GENOMIC DNA]</scope>
    <source>
        <strain evidence="6 7">MEX-2019</strain>
        <tissue evidence="6">Muscle</tissue>
    </source>
</reference>
<dbReference type="GO" id="GO:0005509">
    <property type="term" value="F:calcium ion binding"/>
    <property type="evidence" value="ECO:0007669"/>
    <property type="project" value="InterPro"/>
</dbReference>
<dbReference type="SMART" id="SM00054">
    <property type="entry name" value="EFh"/>
    <property type="match status" value="3"/>
</dbReference>
<evidence type="ECO:0000259" key="5">
    <source>
        <dbReference type="PROSITE" id="PS50222"/>
    </source>
</evidence>
<feature type="domain" description="EF-hand" evidence="5">
    <location>
        <begin position="523"/>
        <end position="558"/>
    </location>
</feature>
<evidence type="ECO:0000256" key="3">
    <source>
        <dbReference type="ARBA" id="ARBA00022837"/>
    </source>
</evidence>
<dbReference type="PANTHER" id="PTHR34524:SF6">
    <property type="entry name" value="CALCYPHOSINE LIKE"/>
    <property type="match status" value="1"/>
</dbReference>
<dbReference type="InterPro" id="IPR051581">
    <property type="entry name" value="Ca-bind"/>
</dbReference>
<evidence type="ECO:0000256" key="1">
    <source>
        <dbReference type="ARBA" id="ARBA00022723"/>
    </source>
</evidence>
<feature type="coiled-coil region" evidence="4">
    <location>
        <begin position="185"/>
        <end position="229"/>
    </location>
</feature>
<organism evidence="6 7">
    <name type="scientific">Crenichthys baileyi</name>
    <name type="common">White River springfish</name>
    <dbReference type="NCBI Taxonomy" id="28760"/>
    <lineage>
        <taxon>Eukaryota</taxon>
        <taxon>Metazoa</taxon>
        <taxon>Chordata</taxon>
        <taxon>Craniata</taxon>
        <taxon>Vertebrata</taxon>
        <taxon>Euteleostomi</taxon>
        <taxon>Actinopterygii</taxon>
        <taxon>Neopterygii</taxon>
        <taxon>Teleostei</taxon>
        <taxon>Neoteleostei</taxon>
        <taxon>Acanthomorphata</taxon>
        <taxon>Ovalentaria</taxon>
        <taxon>Atherinomorphae</taxon>
        <taxon>Cyprinodontiformes</taxon>
        <taxon>Goodeidae</taxon>
        <taxon>Crenichthys</taxon>
    </lineage>
</organism>
<dbReference type="AlphaFoldDB" id="A0AAV9SQL9"/>
<gene>
    <name evidence="6" type="ORF">CRENBAI_010465</name>
</gene>
<dbReference type="CDD" id="cd00051">
    <property type="entry name" value="EFh"/>
    <property type="match status" value="1"/>
</dbReference>
<evidence type="ECO:0000256" key="4">
    <source>
        <dbReference type="SAM" id="Coils"/>
    </source>
</evidence>
<evidence type="ECO:0000313" key="7">
    <source>
        <dbReference type="Proteomes" id="UP001311232"/>
    </source>
</evidence>
<name>A0AAV9SQL9_9TELE</name>
<dbReference type="Proteomes" id="UP001311232">
    <property type="component" value="Unassembled WGS sequence"/>
</dbReference>
<evidence type="ECO:0000313" key="6">
    <source>
        <dbReference type="EMBL" id="KAK5623615.1"/>
    </source>
</evidence>
<keyword evidence="1" id="KW-0479">Metal-binding</keyword>